<comment type="caution">
    <text evidence="6">The sequence shown here is derived from an EMBL/GenBank/DDBJ whole genome shotgun (WGS) entry which is preliminary data.</text>
</comment>
<evidence type="ECO:0000259" key="5">
    <source>
        <dbReference type="PROSITE" id="PS50931"/>
    </source>
</evidence>
<dbReference type="PROSITE" id="PS50931">
    <property type="entry name" value="HTH_LYSR"/>
    <property type="match status" value="1"/>
</dbReference>
<dbReference type="InterPro" id="IPR005119">
    <property type="entry name" value="LysR_subst-bd"/>
</dbReference>
<dbReference type="SUPFAM" id="SSF53850">
    <property type="entry name" value="Periplasmic binding protein-like II"/>
    <property type="match status" value="1"/>
</dbReference>
<sequence length="287" mass="32928">MDNRQLSYFLAIVEEGNITKAAQKLHLAQPYLSQMLKLLEEELGVILIDRTTRKFKVTEAGRQLSYRAKQILDLSEATQKEMKDFNKGIKGVLSLGCLSIAIETVLTEKIFSFHNQYPGINFEIRQQTTDEILELLKRGLVEIGVIRAPFNSEDYESICLPMEKMVAVSSNEINEKKSGSRLSLEELSQKPLMVHRRFEKDIVNMFREKGLKPRILCKIEDTRPLLLLAEQGMGVSIVPRDWTNLISNSNLKSYEVPDINIDTGLVVVWLKNHYLTLAARHFLECFR</sequence>
<protein>
    <submittedName>
        <fullName evidence="6">LysR family transcriptional regulator</fullName>
    </submittedName>
</protein>
<evidence type="ECO:0000256" key="4">
    <source>
        <dbReference type="ARBA" id="ARBA00023163"/>
    </source>
</evidence>
<reference evidence="6 7" key="1">
    <citation type="submission" date="2019-07" db="EMBL/GenBank/DDBJ databases">
        <title>Genomic Encyclopedia of Type Strains, Phase I: the one thousand microbial genomes (KMG-I) project.</title>
        <authorList>
            <person name="Kyrpides N."/>
        </authorList>
    </citation>
    <scope>NUCLEOTIDE SEQUENCE [LARGE SCALE GENOMIC DNA]</scope>
    <source>
        <strain evidence="6 7">DSM 13558</strain>
    </source>
</reference>
<evidence type="ECO:0000256" key="2">
    <source>
        <dbReference type="ARBA" id="ARBA00023015"/>
    </source>
</evidence>
<dbReference type="Gene3D" id="3.40.190.290">
    <property type="match status" value="1"/>
</dbReference>
<dbReference type="PANTHER" id="PTHR30419:SF28">
    <property type="entry name" value="HTH-TYPE TRANSCRIPTIONAL REGULATOR BSDA"/>
    <property type="match status" value="1"/>
</dbReference>
<dbReference type="FunFam" id="1.10.10.10:FF:000001">
    <property type="entry name" value="LysR family transcriptional regulator"/>
    <property type="match status" value="1"/>
</dbReference>
<accession>A0A562J4X1</accession>
<evidence type="ECO:0000256" key="1">
    <source>
        <dbReference type="ARBA" id="ARBA00009437"/>
    </source>
</evidence>
<dbReference type="OrthoDB" id="119203at2"/>
<name>A0A562J4X1_9FIRM</name>
<dbReference type="InterPro" id="IPR050950">
    <property type="entry name" value="HTH-type_LysR_regulators"/>
</dbReference>
<dbReference type="RefSeq" id="WP_145085626.1">
    <property type="nucleotide sequence ID" value="NZ_DAMBUX010000010.1"/>
</dbReference>
<dbReference type="GO" id="GO:0003700">
    <property type="term" value="F:DNA-binding transcription factor activity"/>
    <property type="evidence" value="ECO:0007669"/>
    <property type="project" value="InterPro"/>
</dbReference>
<evidence type="ECO:0000313" key="7">
    <source>
        <dbReference type="Proteomes" id="UP000315343"/>
    </source>
</evidence>
<dbReference type="AlphaFoldDB" id="A0A562J4X1"/>
<proteinExistence type="inferred from homology"/>
<dbReference type="InterPro" id="IPR036388">
    <property type="entry name" value="WH-like_DNA-bd_sf"/>
</dbReference>
<dbReference type="Pfam" id="PF00126">
    <property type="entry name" value="HTH_1"/>
    <property type="match status" value="1"/>
</dbReference>
<dbReference type="GO" id="GO:0005829">
    <property type="term" value="C:cytosol"/>
    <property type="evidence" value="ECO:0007669"/>
    <property type="project" value="TreeGrafter"/>
</dbReference>
<keyword evidence="7" id="KW-1185">Reference proteome</keyword>
<gene>
    <name evidence="6" type="ORF">LY60_03062</name>
</gene>
<keyword evidence="2" id="KW-0805">Transcription regulation</keyword>
<organism evidence="6 7">
    <name type="scientific">Sedimentibacter saalensis</name>
    <dbReference type="NCBI Taxonomy" id="130788"/>
    <lineage>
        <taxon>Bacteria</taxon>
        <taxon>Bacillati</taxon>
        <taxon>Bacillota</taxon>
        <taxon>Tissierellia</taxon>
        <taxon>Sedimentibacter</taxon>
    </lineage>
</organism>
<comment type="similarity">
    <text evidence="1">Belongs to the LysR transcriptional regulatory family.</text>
</comment>
<evidence type="ECO:0000256" key="3">
    <source>
        <dbReference type="ARBA" id="ARBA00023125"/>
    </source>
</evidence>
<dbReference type="PANTHER" id="PTHR30419">
    <property type="entry name" value="HTH-TYPE TRANSCRIPTIONAL REGULATOR YBHD"/>
    <property type="match status" value="1"/>
</dbReference>
<keyword evidence="4" id="KW-0804">Transcription</keyword>
<dbReference type="CDD" id="cd05466">
    <property type="entry name" value="PBP2_LTTR_substrate"/>
    <property type="match status" value="1"/>
</dbReference>
<dbReference type="GO" id="GO:0003677">
    <property type="term" value="F:DNA binding"/>
    <property type="evidence" value="ECO:0007669"/>
    <property type="project" value="UniProtKB-KW"/>
</dbReference>
<dbReference type="InterPro" id="IPR000847">
    <property type="entry name" value="LysR_HTH_N"/>
</dbReference>
<feature type="domain" description="HTH lysR-type" evidence="5">
    <location>
        <begin position="1"/>
        <end position="58"/>
    </location>
</feature>
<dbReference type="SUPFAM" id="SSF46785">
    <property type="entry name" value="Winged helix' DNA-binding domain"/>
    <property type="match status" value="1"/>
</dbReference>
<dbReference type="EMBL" id="VLKH01000010">
    <property type="protein sequence ID" value="TWH78220.1"/>
    <property type="molecule type" value="Genomic_DNA"/>
</dbReference>
<dbReference type="Gene3D" id="1.10.10.10">
    <property type="entry name" value="Winged helix-like DNA-binding domain superfamily/Winged helix DNA-binding domain"/>
    <property type="match status" value="1"/>
</dbReference>
<evidence type="ECO:0000313" key="6">
    <source>
        <dbReference type="EMBL" id="TWH78220.1"/>
    </source>
</evidence>
<dbReference type="Proteomes" id="UP000315343">
    <property type="component" value="Unassembled WGS sequence"/>
</dbReference>
<keyword evidence="3" id="KW-0238">DNA-binding</keyword>
<dbReference type="Pfam" id="PF03466">
    <property type="entry name" value="LysR_substrate"/>
    <property type="match status" value="1"/>
</dbReference>
<dbReference type="InterPro" id="IPR036390">
    <property type="entry name" value="WH_DNA-bd_sf"/>
</dbReference>
<dbReference type="PRINTS" id="PR00039">
    <property type="entry name" value="HTHLYSR"/>
</dbReference>